<dbReference type="GO" id="GO:0009099">
    <property type="term" value="P:L-valine biosynthetic process"/>
    <property type="evidence" value="ECO:0007669"/>
    <property type="project" value="TreeGrafter"/>
</dbReference>
<keyword evidence="8" id="KW-1185">Reference proteome</keyword>
<dbReference type="GO" id="GO:0003984">
    <property type="term" value="F:acetolactate synthase activity"/>
    <property type="evidence" value="ECO:0007669"/>
    <property type="project" value="TreeGrafter"/>
</dbReference>
<dbReference type="NCBIfam" id="NF006203">
    <property type="entry name" value="PRK08327.1"/>
    <property type="match status" value="1"/>
</dbReference>
<dbReference type="OrthoDB" id="7534569at2"/>
<evidence type="ECO:0000259" key="6">
    <source>
        <dbReference type="Pfam" id="PF02776"/>
    </source>
</evidence>
<dbReference type="RefSeq" id="WP_134764385.1">
    <property type="nucleotide sequence ID" value="NZ_SOZD01000016.1"/>
</dbReference>
<proteinExistence type="inferred from homology"/>
<dbReference type="PROSITE" id="PS00187">
    <property type="entry name" value="TPP_ENZYMES"/>
    <property type="match status" value="1"/>
</dbReference>
<dbReference type="InterPro" id="IPR012000">
    <property type="entry name" value="Thiamin_PyroP_enz_cen_dom"/>
</dbReference>
<dbReference type="Proteomes" id="UP000298179">
    <property type="component" value="Unassembled WGS sequence"/>
</dbReference>
<comment type="caution">
    <text evidence="7">The sequence shown here is derived from an EMBL/GenBank/DDBJ whole genome shotgun (WGS) entry which is preliminary data.</text>
</comment>
<feature type="domain" description="Thiamine pyrophosphate enzyme N-terminal TPP-binding" evidence="6">
    <location>
        <begin position="3"/>
        <end position="122"/>
    </location>
</feature>
<dbReference type="SUPFAM" id="SSF52518">
    <property type="entry name" value="Thiamin diphosphate-binding fold (THDP-binding)"/>
    <property type="match status" value="2"/>
</dbReference>
<dbReference type="Gene3D" id="3.40.50.970">
    <property type="match status" value="2"/>
</dbReference>
<feature type="domain" description="Thiamine pyrophosphate enzyme central" evidence="4">
    <location>
        <begin position="209"/>
        <end position="315"/>
    </location>
</feature>
<reference evidence="7 8" key="1">
    <citation type="submission" date="2019-03" db="EMBL/GenBank/DDBJ databases">
        <title>Jiella endophytica sp. nov., a novel endophytic bacterium isolated from root of Ficus microcarpa Linn. f.</title>
        <authorList>
            <person name="Tuo L."/>
        </authorList>
    </citation>
    <scope>NUCLEOTIDE SEQUENCE [LARGE SCALE GENOMIC DNA]</scope>
    <source>
        <strain evidence="7 8">CBS5Q-3</strain>
    </source>
</reference>
<evidence type="ECO:0000313" key="8">
    <source>
        <dbReference type="Proteomes" id="UP000298179"/>
    </source>
</evidence>
<dbReference type="InterPro" id="IPR012001">
    <property type="entry name" value="Thiamin_PyroP_enz_TPP-bd_dom"/>
</dbReference>
<protein>
    <submittedName>
        <fullName evidence="7">Thiamine pyrophosphate-requiring protein</fullName>
    </submittedName>
</protein>
<dbReference type="CDD" id="cd07035">
    <property type="entry name" value="TPP_PYR_POX_like"/>
    <property type="match status" value="1"/>
</dbReference>
<evidence type="ECO:0000256" key="2">
    <source>
        <dbReference type="ARBA" id="ARBA00023052"/>
    </source>
</evidence>
<name>A0A4Y8R926_9HYPH</name>
<dbReference type="InterPro" id="IPR000399">
    <property type="entry name" value="TPP-bd_CS"/>
</dbReference>
<dbReference type="GO" id="GO:0005948">
    <property type="term" value="C:acetolactate synthase complex"/>
    <property type="evidence" value="ECO:0007669"/>
    <property type="project" value="TreeGrafter"/>
</dbReference>
<organism evidence="7 8">
    <name type="scientific">Jiella endophytica</name>
    <dbReference type="NCBI Taxonomy" id="2558362"/>
    <lineage>
        <taxon>Bacteria</taxon>
        <taxon>Pseudomonadati</taxon>
        <taxon>Pseudomonadota</taxon>
        <taxon>Alphaproteobacteria</taxon>
        <taxon>Hyphomicrobiales</taxon>
        <taxon>Aurantimonadaceae</taxon>
        <taxon>Jiella</taxon>
    </lineage>
</organism>
<dbReference type="PANTHER" id="PTHR18968">
    <property type="entry name" value="THIAMINE PYROPHOSPHATE ENZYMES"/>
    <property type="match status" value="1"/>
</dbReference>
<evidence type="ECO:0000313" key="7">
    <source>
        <dbReference type="EMBL" id="TFF17684.1"/>
    </source>
</evidence>
<dbReference type="GO" id="GO:0009097">
    <property type="term" value="P:isoleucine biosynthetic process"/>
    <property type="evidence" value="ECO:0007669"/>
    <property type="project" value="TreeGrafter"/>
</dbReference>
<dbReference type="EMBL" id="SOZD01000016">
    <property type="protein sequence ID" value="TFF17684.1"/>
    <property type="molecule type" value="Genomic_DNA"/>
</dbReference>
<feature type="domain" description="Thiamine pyrophosphate enzyme TPP-binding" evidence="5">
    <location>
        <begin position="411"/>
        <end position="566"/>
    </location>
</feature>
<dbReference type="Pfam" id="PF02776">
    <property type="entry name" value="TPP_enzyme_N"/>
    <property type="match status" value="1"/>
</dbReference>
<dbReference type="InterPro" id="IPR029035">
    <property type="entry name" value="DHS-like_NAD/FAD-binding_dom"/>
</dbReference>
<sequence length="571" mass="61356">MYTTSTAFLEALIEAGVSHIFANFGSDHPGLIEAIAKARAEGRPIPRVITCPNEMAGMSAAQGFAQVSGKAQAVVVHVECGTQALAGAVHNAAKGRAPVLIFAGASPFTQEGEMTGSRNEFIQWIQDVHDQRGIVRGYMKYDNEIRTGRNVKQLVHRAMQFAASEPRGPVYLMGAREVMEEELQAPVTIDPEAWRPLGSQALPEAAIGSILDAIAAARRPLLVTSYVGRNPAAVPELVKFCESLGIGVVESVPNAMNFPHDHPLYLGNQWNEPRQNEALAEADVILVVDSDVPWIPTVSRPAEGATIIHLDVDPLKQAMPLWYIGAKHAFRTDAATAFAQLNAALAKNPAEPGAVAQRKAHYGDASKARRERLQALEVGDPGLITPEFVTAIVRRHIDDETIVLNEGITNYPTIFNHMAMTRPGSIFTSGGGSLGWNGGAAIGAKLAAPEKTVVALTGDGSYMFSVPSSVHWMAAKYQTPFLQVVYNNRGWKAPRFSALGVHPDGYAARANDIDVSFDPPPLYADIAAAAGGAHARRVERPEEVEAAVAEAFDIVRNKGRSAVLDVWLSHL</sequence>
<dbReference type="SUPFAM" id="SSF52467">
    <property type="entry name" value="DHS-like NAD/FAD-binding domain"/>
    <property type="match status" value="1"/>
</dbReference>
<dbReference type="Gene3D" id="3.40.50.1220">
    <property type="entry name" value="TPP-binding domain"/>
    <property type="match status" value="1"/>
</dbReference>
<dbReference type="InterPro" id="IPR029061">
    <property type="entry name" value="THDP-binding"/>
</dbReference>
<dbReference type="Pfam" id="PF02775">
    <property type="entry name" value="TPP_enzyme_C"/>
    <property type="match status" value="1"/>
</dbReference>
<accession>A0A4Y8R926</accession>
<evidence type="ECO:0000256" key="1">
    <source>
        <dbReference type="ARBA" id="ARBA00007812"/>
    </source>
</evidence>
<dbReference type="PANTHER" id="PTHR18968:SF164">
    <property type="entry name" value="PYRUVATE DECARBOXYLASE"/>
    <property type="match status" value="1"/>
</dbReference>
<dbReference type="GO" id="GO:0050660">
    <property type="term" value="F:flavin adenine dinucleotide binding"/>
    <property type="evidence" value="ECO:0007669"/>
    <property type="project" value="TreeGrafter"/>
</dbReference>
<comment type="similarity">
    <text evidence="1 3">Belongs to the TPP enzyme family.</text>
</comment>
<dbReference type="GO" id="GO:0000287">
    <property type="term" value="F:magnesium ion binding"/>
    <property type="evidence" value="ECO:0007669"/>
    <property type="project" value="InterPro"/>
</dbReference>
<dbReference type="InterPro" id="IPR011766">
    <property type="entry name" value="TPP_enzyme_TPP-bd"/>
</dbReference>
<keyword evidence="2 3" id="KW-0786">Thiamine pyrophosphate</keyword>
<evidence type="ECO:0000259" key="5">
    <source>
        <dbReference type="Pfam" id="PF02775"/>
    </source>
</evidence>
<gene>
    <name evidence="7" type="ORF">E3C22_23800</name>
</gene>
<dbReference type="AlphaFoldDB" id="A0A4Y8R926"/>
<evidence type="ECO:0000256" key="3">
    <source>
        <dbReference type="RuleBase" id="RU362132"/>
    </source>
</evidence>
<dbReference type="InterPro" id="IPR045229">
    <property type="entry name" value="TPP_enz"/>
</dbReference>
<evidence type="ECO:0000259" key="4">
    <source>
        <dbReference type="Pfam" id="PF00205"/>
    </source>
</evidence>
<dbReference type="Pfam" id="PF00205">
    <property type="entry name" value="TPP_enzyme_M"/>
    <property type="match status" value="1"/>
</dbReference>
<dbReference type="GO" id="GO:0030976">
    <property type="term" value="F:thiamine pyrophosphate binding"/>
    <property type="evidence" value="ECO:0007669"/>
    <property type="project" value="InterPro"/>
</dbReference>